<proteinExistence type="predicted"/>
<dbReference type="AlphaFoldDB" id="A0A382DZZ6"/>
<dbReference type="EMBL" id="UINC01041997">
    <property type="protein sequence ID" value="SVB44030.1"/>
    <property type="molecule type" value="Genomic_DNA"/>
</dbReference>
<dbReference type="SUPFAM" id="SSF51197">
    <property type="entry name" value="Clavaminate synthase-like"/>
    <property type="match status" value="1"/>
</dbReference>
<reference evidence="1" key="1">
    <citation type="submission" date="2018-05" db="EMBL/GenBank/DDBJ databases">
        <authorList>
            <person name="Lanie J.A."/>
            <person name="Ng W.-L."/>
            <person name="Kazmierczak K.M."/>
            <person name="Andrzejewski T.M."/>
            <person name="Davidsen T.M."/>
            <person name="Wayne K.J."/>
            <person name="Tettelin H."/>
            <person name="Glass J.I."/>
            <person name="Rusch D."/>
            <person name="Podicherti R."/>
            <person name="Tsui H.-C.T."/>
            <person name="Winkler M.E."/>
        </authorList>
    </citation>
    <scope>NUCLEOTIDE SEQUENCE</scope>
</reference>
<feature type="non-terminal residue" evidence="1">
    <location>
        <position position="220"/>
    </location>
</feature>
<organism evidence="1">
    <name type="scientific">marine metagenome</name>
    <dbReference type="NCBI Taxonomy" id="408172"/>
    <lineage>
        <taxon>unclassified sequences</taxon>
        <taxon>metagenomes</taxon>
        <taxon>ecological metagenomes</taxon>
    </lineage>
</organism>
<dbReference type="Gene3D" id="2.60.120.620">
    <property type="entry name" value="q2cbj1_9rhob like domain"/>
    <property type="match status" value="1"/>
</dbReference>
<evidence type="ECO:0008006" key="2">
    <source>
        <dbReference type="Google" id="ProtNLM"/>
    </source>
</evidence>
<sequence>MSEDPVENSEPFIFDNNWGHWGNLPPHDRKLTTTNADGELVVPLTEEQKFTFDTNGWLMIPGLLTEDELEEMREFCYRLVNDLESLPYDMRTPIAGPLERLVDHPVVVGFCNEFLAYPALANEDHYGFRFETSFLLYRSKGMGRFSPHNGNGLWRLPGNSHIYRAIPGKGYSGLTRAVWELNPVQEGDGGTLFVNGSHKAAYKLPESIKDRSSSLWNTYS</sequence>
<name>A0A382DZZ6_9ZZZZ</name>
<protein>
    <recommendedName>
        <fullName evidence="2">Phytanoyl-CoA dioxygenase family protein</fullName>
    </recommendedName>
</protein>
<accession>A0A382DZZ6</accession>
<gene>
    <name evidence="1" type="ORF">METZ01_LOCUS196884</name>
</gene>
<evidence type="ECO:0000313" key="1">
    <source>
        <dbReference type="EMBL" id="SVB44030.1"/>
    </source>
</evidence>